<dbReference type="SUPFAM" id="SSF48264">
    <property type="entry name" value="Cytochrome P450"/>
    <property type="match status" value="1"/>
</dbReference>
<dbReference type="InterPro" id="IPR001128">
    <property type="entry name" value="Cyt_P450"/>
</dbReference>
<dbReference type="CDD" id="cd11029">
    <property type="entry name" value="CYP107-like"/>
    <property type="match status" value="1"/>
</dbReference>
<dbReference type="InterPro" id="IPR036396">
    <property type="entry name" value="Cyt_P450_sf"/>
</dbReference>
<dbReference type="GO" id="GO:0017000">
    <property type="term" value="P:antibiotic biosynthetic process"/>
    <property type="evidence" value="ECO:0007669"/>
    <property type="project" value="UniProtKB-ARBA"/>
</dbReference>
<dbReference type="EMBL" id="JADQTO010000028">
    <property type="protein sequence ID" value="MBG0567549.1"/>
    <property type="molecule type" value="Genomic_DNA"/>
</dbReference>
<dbReference type="PANTHER" id="PTHR46696">
    <property type="entry name" value="P450, PUTATIVE (EUROFUNG)-RELATED"/>
    <property type="match status" value="1"/>
</dbReference>
<keyword evidence="2 7" id="KW-0349">Heme</keyword>
<evidence type="ECO:0000256" key="4">
    <source>
        <dbReference type="ARBA" id="ARBA00023002"/>
    </source>
</evidence>
<comment type="caution">
    <text evidence="8">The sequence shown here is derived from an EMBL/GenBank/DDBJ whole genome shotgun (WGS) entry which is preliminary data.</text>
</comment>
<dbReference type="Proteomes" id="UP000598146">
    <property type="component" value="Unassembled WGS sequence"/>
</dbReference>
<evidence type="ECO:0000256" key="6">
    <source>
        <dbReference type="ARBA" id="ARBA00023033"/>
    </source>
</evidence>
<evidence type="ECO:0000256" key="1">
    <source>
        <dbReference type="ARBA" id="ARBA00010617"/>
    </source>
</evidence>
<dbReference type="Gene3D" id="1.10.630.10">
    <property type="entry name" value="Cytochrome P450"/>
    <property type="match status" value="1"/>
</dbReference>
<keyword evidence="6 7" id="KW-0503">Monooxygenase</keyword>
<sequence>MDMWSAPPRLTNDGAFMADPVPAYSAWRREAAVHRTTTPDGSPVWLVTRYGDVRSALTDSRLSLAKSVSRVGYRGFALPPALDANLLNMDPPDHTRLRRLVSKAFTARKIESMRQQVQHVTDQLLDAVPTDGPVDLIAALAAPLPMIIIGDLLGVPDRDRENFRSWANALLVPNQAGPVTPARAVDHLQDLLSTLIATHRTSPDGTLLSDLVRVRDAGDELSEDELTSLAFLILLAGYETTVHLIGNGIVTLLQHPRELDRLRRDPSLVPLAVEEVMRFAAPNPYAIRRFARQDFAIGGAQIRAGDTVLLLLAAAHRDPDRFTNPDELDITRIDNGHLGFGHGIHYCLGAPLARLQAQTAIGSVLTRFPHLRLAVAVDELQWRASFRSRGLLALAVTTTPSRTP</sequence>
<evidence type="ECO:0000256" key="5">
    <source>
        <dbReference type="ARBA" id="ARBA00023004"/>
    </source>
</evidence>
<keyword evidence="4 7" id="KW-0560">Oxidoreductase</keyword>
<keyword evidence="9" id="KW-1185">Reference proteome</keyword>
<dbReference type="AlphaFoldDB" id="A0A931CCH9"/>
<dbReference type="GO" id="GO:0005506">
    <property type="term" value="F:iron ion binding"/>
    <property type="evidence" value="ECO:0007669"/>
    <property type="project" value="InterPro"/>
</dbReference>
<dbReference type="PRINTS" id="PR00359">
    <property type="entry name" value="BP450"/>
</dbReference>
<accession>A0A931CCH9</accession>
<gene>
    <name evidence="8" type="ORF">I4J89_39495</name>
</gene>
<protein>
    <submittedName>
        <fullName evidence="8">Cytochrome P450</fullName>
    </submittedName>
</protein>
<name>A0A931CCH9_9ACTN</name>
<keyword evidence="5 7" id="KW-0408">Iron</keyword>
<dbReference type="GO" id="GO:0020037">
    <property type="term" value="F:heme binding"/>
    <property type="evidence" value="ECO:0007669"/>
    <property type="project" value="InterPro"/>
</dbReference>
<proteinExistence type="inferred from homology"/>
<dbReference type="InterPro" id="IPR002397">
    <property type="entry name" value="Cyt_P450_B"/>
</dbReference>
<dbReference type="Pfam" id="PF00067">
    <property type="entry name" value="p450"/>
    <property type="match status" value="1"/>
</dbReference>
<evidence type="ECO:0000313" key="8">
    <source>
        <dbReference type="EMBL" id="MBG0567549.1"/>
    </source>
</evidence>
<dbReference type="GO" id="GO:0004497">
    <property type="term" value="F:monooxygenase activity"/>
    <property type="evidence" value="ECO:0007669"/>
    <property type="project" value="UniProtKB-KW"/>
</dbReference>
<reference evidence="8" key="1">
    <citation type="submission" date="2020-11" db="EMBL/GenBank/DDBJ databases">
        <title>Isolation and identification of active actinomycetes.</title>
        <authorList>
            <person name="Sun X."/>
        </authorList>
    </citation>
    <scope>NUCLEOTIDE SEQUENCE</scope>
    <source>
        <strain evidence="8">NEAU-A11</strain>
    </source>
</reference>
<evidence type="ECO:0000256" key="3">
    <source>
        <dbReference type="ARBA" id="ARBA00022723"/>
    </source>
</evidence>
<evidence type="ECO:0000256" key="2">
    <source>
        <dbReference type="ARBA" id="ARBA00022617"/>
    </source>
</evidence>
<dbReference type="PANTHER" id="PTHR46696:SF1">
    <property type="entry name" value="CYTOCHROME P450 YJIB-RELATED"/>
    <property type="match status" value="1"/>
</dbReference>
<dbReference type="GO" id="GO:0016705">
    <property type="term" value="F:oxidoreductase activity, acting on paired donors, with incorporation or reduction of molecular oxygen"/>
    <property type="evidence" value="ECO:0007669"/>
    <property type="project" value="InterPro"/>
</dbReference>
<dbReference type="InterPro" id="IPR017972">
    <property type="entry name" value="Cyt_P450_CS"/>
</dbReference>
<organism evidence="8 9">
    <name type="scientific">Actinoplanes aureus</name>
    <dbReference type="NCBI Taxonomy" id="2792083"/>
    <lineage>
        <taxon>Bacteria</taxon>
        <taxon>Bacillati</taxon>
        <taxon>Actinomycetota</taxon>
        <taxon>Actinomycetes</taxon>
        <taxon>Micromonosporales</taxon>
        <taxon>Micromonosporaceae</taxon>
        <taxon>Actinoplanes</taxon>
    </lineage>
</organism>
<evidence type="ECO:0000256" key="7">
    <source>
        <dbReference type="RuleBase" id="RU000461"/>
    </source>
</evidence>
<dbReference type="FunFam" id="1.10.630.10:FF:000018">
    <property type="entry name" value="Cytochrome P450 monooxygenase"/>
    <property type="match status" value="1"/>
</dbReference>
<keyword evidence="3 7" id="KW-0479">Metal-binding</keyword>
<evidence type="ECO:0000313" key="9">
    <source>
        <dbReference type="Proteomes" id="UP000598146"/>
    </source>
</evidence>
<comment type="similarity">
    <text evidence="1 7">Belongs to the cytochrome P450 family.</text>
</comment>
<dbReference type="PROSITE" id="PS00086">
    <property type="entry name" value="CYTOCHROME_P450"/>
    <property type="match status" value="1"/>
</dbReference>